<evidence type="ECO:0000313" key="3">
    <source>
        <dbReference type="RefSeq" id="XP_017034078.1"/>
    </source>
</evidence>
<protein>
    <submittedName>
        <fullName evidence="3">Uncharacterized protein</fullName>
    </submittedName>
</protein>
<evidence type="ECO:0000256" key="1">
    <source>
        <dbReference type="SAM" id="SignalP"/>
    </source>
</evidence>
<name>A0A6P4JHJ1_DROKI</name>
<dbReference type="Pfam" id="PF02448">
    <property type="entry name" value="L71"/>
    <property type="match status" value="1"/>
</dbReference>
<dbReference type="InterPro" id="IPR003475">
    <property type="entry name" value="Insect_Unk"/>
</dbReference>
<dbReference type="AlphaFoldDB" id="A0A6P4JHJ1"/>
<organism evidence="2 3">
    <name type="scientific">Drosophila kikkawai</name>
    <name type="common">Fruit fly</name>
    <dbReference type="NCBI Taxonomy" id="30033"/>
    <lineage>
        <taxon>Eukaryota</taxon>
        <taxon>Metazoa</taxon>
        <taxon>Ecdysozoa</taxon>
        <taxon>Arthropoda</taxon>
        <taxon>Hexapoda</taxon>
        <taxon>Insecta</taxon>
        <taxon>Pterygota</taxon>
        <taxon>Neoptera</taxon>
        <taxon>Endopterygota</taxon>
        <taxon>Diptera</taxon>
        <taxon>Brachycera</taxon>
        <taxon>Muscomorpha</taxon>
        <taxon>Ephydroidea</taxon>
        <taxon>Drosophilidae</taxon>
        <taxon>Drosophila</taxon>
        <taxon>Sophophora</taxon>
    </lineage>
</organism>
<dbReference type="OrthoDB" id="7826426at2759"/>
<proteinExistence type="predicted"/>
<sequence>MSKLVLVLAICCLLVTQILSQDAENRRFCDRLTQDCVSQQGTVGTADDTVNIFNDHCRRNDRTWQRITRCQLVRASCIVTMVRCDNVTCKNVARALGT</sequence>
<evidence type="ECO:0000313" key="2">
    <source>
        <dbReference type="Proteomes" id="UP001652661"/>
    </source>
</evidence>
<gene>
    <name evidence="3" type="primary">LOC108082966</name>
</gene>
<feature type="signal peptide" evidence="1">
    <location>
        <begin position="1"/>
        <end position="20"/>
    </location>
</feature>
<feature type="chain" id="PRO_5028340041" evidence="1">
    <location>
        <begin position="21"/>
        <end position="98"/>
    </location>
</feature>
<keyword evidence="2" id="KW-1185">Reference proteome</keyword>
<accession>A0A6P4JHJ1</accession>
<keyword evidence="1" id="KW-0732">Signal</keyword>
<dbReference type="Proteomes" id="UP001652661">
    <property type="component" value="Chromosome 3L"/>
</dbReference>
<dbReference type="RefSeq" id="XP_017034078.1">
    <property type="nucleotide sequence ID" value="XM_017178589.2"/>
</dbReference>
<reference evidence="3" key="1">
    <citation type="submission" date="2025-08" db="UniProtKB">
        <authorList>
            <consortium name="RefSeq"/>
        </authorList>
    </citation>
    <scope>IDENTIFICATION</scope>
    <source>
        <strain evidence="3">14028-0561.14</strain>
        <tissue evidence="3">Whole fly</tissue>
    </source>
</reference>
<dbReference type="GeneID" id="108082966"/>